<dbReference type="InterPro" id="IPR019775">
    <property type="entry name" value="WD40_repeat_CS"/>
</dbReference>
<protein>
    <submittedName>
        <fullName evidence="4">Uncharacterized protein</fullName>
    </submittedName>
</protein>
<feature type="repeat" description="WD" evidence="3">
    <location>
        <begin position="189"/>
        <end position="230"/>
    </location>
</feature>
<dbReference type="InterPro" id="IPR001680">
    <property type="entry name" value="WD40_rpt"/>
</dbReference>
<sequence length="359" mass="39974">MWQLTMADRSGDAASAASSAGPRKEIYTYKSPWTVFAMAWSHRPDPTSQFRLAIGSYVEQYSNAVQIVKKLPGGENFGNQLYAACEFDHPYPCTKILWSPDARNMSGKDLLATTGDYLRVWNVLDDGTGRGTLTPKKEALLNNNKTSEYCAPLTSFDWNESDPNLVGTSSIDTTCTIWDLTTQTARTQLIAHDREVFDLAFARGKDVFASVGADGSVRMFDLRSLEHSTIIYESPNLDPLLRLEWNKQDPNYLATFMLDSRRTIILDIRVPSLPVAELGGHLGCVNATAWAPHSSCHICTAGDDSQALIWDLSQMPKRPVEDPILAYNADGEINNLQWSASQPDWVSIAYNDKLQILRV</sequence>
<dbReference type="PROSITE" id="PS00678">
    <property type="entry name" value="WD_REPEATS_1"/>
    <property type="match status" value="1"/>
</dbReference>
<dbReference type="SUPFAM" id="SSF50978">
    <property type="entry name" value="WD40 repeat-like"/>
    <property type="match status" value="1"/>
</dbReference>
<dbReference type="EMBL" id="HBFW01007464">
    <property type="protein sequence ID" value="CAD8933845.1"/>
    <property type="molecule type" value="Transcribed_RNA"/>
</dbReference>
<keyword evidence="1 3" id="KW-0853">WD repeat</keyword>
<evidence type="ECO:0000313" key="4">
    <source>
        <dbReference type="EMBL" id="CAD8933845.1"/>
    </source>
</evidence>
<proteinExistence type="predicted"/>
<evidence type="ECO:0000256" key="3">
    <source>
        <dbReference type="PROSITE-ProRule" id="PRU00221"/>
    </source>
</evidence>
<gene>
    <name evidence="4" type="ORF">CTEN0397_LOCUS4874</name>
</gene>
<evidence type="ECO:0000256" key="2">
    <source>
        <dbReference type="ARBA" id="ARBA00022737"/>
    </source>
</evidence>
<reference evidence="4" key="1">
    <citation type="submission" date="2021-01" db="EMBL/GenBank/DDBJ databases">
        <authorList>
            <person name="Corre E."/>
            <person name="Pelletier E."/>
            <person name="Niang G."/>
            <person name="Scheremetjew M."/>
            <person name="Finn R."/>
            <person name="Kale V."/>
            <person name="Holt S."/>
            <person name="Cochrane G."/>
            <person name="Meng A."/>
            <person name="Brown T."/>
            <person name="Cohen L."/>
        </authorList>
    </citation>
    <scope>NUCLEOTIDE SEQUENCE</scope>
    <source>
        <strain evidence="4">ECT3854</strain>
    </source>
</reference>
<keyword evidence="2" id="KW-0677">Repeat</keyword>
<dbReference type="PANTHER" id="PTHR19919">
    <property type="entry name" value="WD REPEAT CONTAINING PROTEIN"/>
    <property type="match status" value="1"/>
</dbReference>
<evidence type="ECO:0000256" key="1">
    <source>
        <dbReference type="ARBA" id="ARBA00022574"/>
    </source>
</evidence>
<dbReference type="SMART" id="SM00320">
    <property type="entry name" value="WD40"/>
    <property type="match status" value="4"/>
</dbReference>
<dbReference type="InterPro" id="IPR015943">
    <property type="entry name" value="WD40/YVTN_repeat-like_dom_sf"/>
</dbReference>
<dbReference type="PROSITE" id="PS50082">
    <property type="entry name" value="WD_REPEATS_2"/>
    <property type="match status" value="2"/>
</dbReference>
<dbReference type="AlphaFoldDB" id="A0A7S1D2R6"/>
<dbReference type="Pfam" id="PF00400">
    <property type="entry name" value="WD40"/>
    <property type="match status" value="2"/>
</dbReference>
<dbReference type="InterPro" id="IPR036322">
    <property type="entry name" value="WD40_repeat_dom_sf"/>
</dbReference>
<name>A0A7S1D2R6_CYCTE</name>
<dbReference type="InterPro" id="IPR045159">
    <property type="entry name" value="DCAF7-like"/>
</dbReference>
<dbReference type="Gene3D" id="2.130.10.10">
    <property type="entry name" value="YVTN repeat-like/Quinoprotein amine dehydrogenase"/>
    <property type="match status" value="1"/>
</dbReference>
<accession>A0A7S1D2R6</accession>
<organism evidence="4">
    <name type="scientific">Cyclophora tenuis</name>
    <name type="common">Marine diatom</name>
    <dbReference type="NCBI Taxonomy" id="216820"/>
    <lineage>
        <taxon>Eukaryota</taxon>
        <taxon>Sar</taxon>
        <taxon>Stramenopiles</taxon>
        <taxon>Ochrophyta</taxon>
        <taxon>Bacillariophyta</taxon>
        <taxon>Fragilariophyceae</taxon>
        <taxon>Fragilariophycidae</taxon>
        <taxon>Cyclophorales</taxon>
        <taxon>Cyclophoraceae</taxon>
        <taxon>Cyclophora</taxon>
    </lineage>
</organism>
<feature type="repeat" description="WD" evidence="3">
    <location>
        <begin position="278"/>
        <end position="313"/>
    </location>
</feature>